<organism evidence="3 4">
    <name type="scientific">Symbiodinium microadriaticum</name>
    <name type="common">Dinoflagellate</name>
    <name type="synonym">Zooxanthella microadriatica</name>
    <dbReference type="NCBI Taxonomy" id="2951"/>
    <lineage>
        <taxon>Eukaryota</taxon>
        <taxon>Sar</taxon>
        <taxon>Alveolata</taxon>
        <taxon>Dinophyceae</taxon>
        <taxon>Suessiales</taxon>
        <taxon>Symbiodiniaceae</taxon>
        <taxon>Symbiodinium</taxon>
    </lineage>
</organism>
<dbReference type="EMBL" id="LSRX01001536">
    <property type="protein sequence ID" value="OLP79002.1"/>
    <property type="molecule type" value="Genomic_DNA"/>
</dbReference>
<feature type="compositionally biased region" description="Basic and acidic residues" evidence="1">
    <location>
        <begin position="99"/>
        <end position="110"/>
    </location>
</feature>
<accession>A0A1Q9C7T5</accession>
<evidence type="ECO:0000313" key="3">
    <source>
        <dbReference type="EMBL" id="OLP79002.1"/>
    </source>
</evidence>
<keyword evidence="4" id="KW-1185">Reference proteome</keyword>
<evidence type="ECO:0000256" key="1">
    <source>
        <dbReference type="SAM" id="MobiDB-lite"/>
    </source>
</evidence>
<evidence type="ECO:0000256" key="2">
    <source>
        <dbReference type="SAM" id="SignalP"/>
    </source>
</evidence>
<feature type="chain" id="PRO_5012028265" evidence="2">
    <location>
        <begin position="22"/>
        <end position="148"/>
    </location>
</feature>
<dbReference type="OrthoDB" id="10373273at2759"/>
<feature type="compositionally biased region" description="Acidic residues" evidence="1">
    <location>
        <begin position="89"/>
        <end position="98"/>
    </location>
</feature>
<feature type="region of interest" description="Disordered" evidence="1">
    <location>
        <begin position="89"/>
        <end position="110"/>
    </location>
</feature>
<proteinExistence type="predicted"/>
<dbReference type="Proteomes" id="UP000186817">
    <property type="component" value="Unassembled WGS sequence"/>
</dbReference>
<protein>
    <submittedName>
        <fullName evidence="3">Uncharacterized protein</fullName>
    </submittedName>
</protein>
<comment type="caution">
    <text evidence="3">The sequence shown here is derived from an EMBL/GenBank/DDBJ whole genome shotgun (WGS) entry which is preliminary data.</text>
</comment>
<reference evidence="3 4" key="1">
    <citation type="submission" date="2016-02" db="EMBL/GenBank/DDBJ databases">
        <title>Genome analysis of coral dinoflagellate symbionts highlights evolutionary adaptations to a symbiotic lifestyle.</title>
        <authorList>
            <person name="Aranda M."/>
            <person name="Li Y."/>
            <person name="Liew Y.J."/>
            <person name="Baumgarten S."/>
            <person name="Simakov O."/>
            <person name="Wilson M."/>
            <person name="Piel J."/>
            <person name="Ashoor H."/>
            <person name="Bougouffa S."/>
            <person name="Bajic V.B."/>
            <person name="Ryu T."/>
            <person name="Ravasi T."/>
            <person name="Bayer T."/>
            <person name="Micklem G."/>
            <person name="Kim H."/>
            <person name="Bhak J."/>
            <person name="Lajeunesse T.C."/>
            <person name="Voolstra C.R."/>
        </authorList>
    </citation>
    <scope>NUCLEOTIDE SEQUENCE [LARGE SCALE GENOMIC DNA]</scope>
    <source>
        <strain evidence="3 4">CCMP2467</strain>
    </source>
</reference>
<dbReference type="AlphaFoldDB" id="A0A1Q9C7T5"/>
<sequence length="148" mass="15929">MTAWSVLVVLGVLTGANEVRARPTAVPSSGLVLEAVHHEVDKASSMGQKVSELEAQLTSIKRTAEVQAAETKAALVSLKEKLVFAEEKEAETEGELEVSEEHVKDLEKQLAEEASRRKALEAQTSGSALSFLQMDAEDDLAATQKELV</sequence>
<keyword evidence="2" id="KW-0732">Signal</keyword>
<evidence type="ECO:0000313" key="4">
    <source>
        <dbReference type="Proteomes" id="UP000186817"/>
    </source>
</evidence>
<name>A0A1Q9C7T5_SYMMI</name>
<feature type="signal peptide" evidence="2">
    <location>
        <begin position="1"/>
        <end position="21"/>
    </location>
</feature>
<gene>
    <name evidence="3" type="ORF">AK812_SmicGene40758</name>
</gene>